<dbReference type="InterPro" id="IPR002350">
    <property type="entry name" value="Kazal_dom"/>
</dbReference>
<dbReference type="InterPro" id="IPR036058">
    <property type="entry name" value="Kazal_dom_sf"/>
</dbReference>
<feature type="domain" description="Kazal-like" evidence="2">
    <location>
        <begin position="33"/>
        <end position="86"/>
    </location>
</feature>
<evidence type="ECO:0000259" key="2">
    <source>
        <dbReference type="PROSITE" id="PS51465"/>
    </source>
</evidence>
<dbReference type="Gene3D" id="3.30.60.30">
    <property type="match status" value="1"/>
</dbReference>
<proteinExistence type="predicted"/>
<sequence>MKTAMVVLFAGLVIAVALLSSAEGRSLSRRPPSVDLRDCPLLCPAVYSPVCGSNGQVYSNLCHLNVAKCLTADPNLTEAPFSECDSGLDLGWRAPS</sequence>
<organism evidence="3 4">
    <name type="scientific">Branchiostoma belcheri</name>
    <name type="common">Amphioxus</name>
    <dbReference type="NCBI Taxonomy" id="7741"/>
    <lineage>
        <taxon>Eukaryota</taxon>
        <taxon>Metazoa</taxon>
        <taxon>Chordata</taxon>
        <taxon>Cephalochordata</taxon>
        <taxon>Leptocardii</taxon>
        <taxon>Amphioxiformes</taxon>
        <taxon>Branchiostomatidae</taxon>
        <taxon>Branchiostoma</taxon>
    </lineage>
</organism>
<gene>
    <name evidence="4" type="primary">LOC109483625</name>
</gene>
<protein>
    <submittedName>
        <fullName evidence="4">Turripeptide Lol9.1-like</fullName>
    </submittedName>
</protein>
<name>A0A6P4ZZ43_BRABE</name>
<dbReference type="OrthoDB" id="88853at2759"/>
<feature type="chain" id="PRO_5028057356" evidence="1">
    <location>
        <begin position="25"/>
        <end position="96"/>
    </location>
</feature>
<dbReference type="Proteomes" id="UP000515135">
    <property type="component" value="Unplaced"/>
</dbReference>
<keyword evidence="1" id="KW-0732">Signal</keyword>
<dbReference type="RefSeq" id="XP_019642223.1">
    <property type="nucleotide sequence ID" value="XM_019786664.1"/>
</dbReference>
<dbReference type="AlphaFoldDB" id="A0A6P4ZZ43"/>
<keyword evidence="3" id="KW-1185">Reference proteome</keyword>
<dbReference type="PROSITE" id="PS51465">
    <property type="entry name" value="KAZAL_2"/>
    <property type="match status" value="1"/>
</dbReference>
<dbReference type="SMART" id="SM00280">
    <property type="entry name" value="KAZAL"/>
    <property type="match status" value="1"/>
</dbReference>
<reference evidence="4" key="1">
    <citation type="submission" date="2025-08" db="UniProtKB">
        <authorList>
            <consortium name="RefSeq"/>
        </authorList>
    </citation>
    <scope>IDENTIFICATION</scope>
    <source>
        <tissue evidence="4">Gonad</tissue>
    </source>
</reference>
<dbReference type="Pfam" id="PF07648">
    <property type="entry name" value="Kazal_2"/>
    <property type="match status" value="1"/>
</dbReference>
<dbReference type="GeneID" id="109483625"/>
<dbReference type="SUPFAM" id="SSF100895">
    <property type="entry name" value="Kazal-type serine protease inhibitors"/>
    <property type="match status" value="1"/>
</dbReference>
<dbReference type="KEGG" id="bbel:109483625"/>
<evidence type="ECO:0000313" key="4">
    <source>
        <dbReference type="RefSeq" id="XP_019642223.1"/>
    </source>
</evidence>
<evidence type="ECO:0000313" key="3">
    <source>
        <dbReference type="Proteomes" id="UP000515135"/>
    </source>
</evidence>
<evidence type="ECO:0000256" key="1">
    <source>
        <dbReference type="SAM" id="SignalP"/>
    </source>
</evidence>
<accession>A0A6P4ZZ43</accession>
<dbReference type="CDD" id="cd00104">
    <property type="entry name" value="KAZAL_FS"/>
    <property type="match status" value="1"/>
</dbReference>
<feature type="signal peptide" evidence="1">
    <location>
        <begin position="1"/>
        <end position="24"/>
    </location>
</feature>